<dbReference type="InterPro" id="IPR006059">
    <property type="entry name" value="SBP"/>
</dbReference>
<feature type="signal peptide" evidence="4">
    <location>
        <begin position="1"/>
        <end position="26"/>
    </location>
</feature>
<reference evidence="5" key="1">
    <citation type="submission" date="2022-01" db="EMBL/GenBank/DDBJ databases">
        <authorList>
            <person name="Criscuolo A."/>
        </authorList>
    </citation>
    <scope>NUCLEOTIDE SEQUENCE</scope>
    <source>
        <strain evidence="5">CIP111891</strain>
    </source>
</reference>
<comment type="similarity">
    <text evidence="1">Belongs to the bacterial solute-binding protein 1 family.</text>
</comment>
<feature type="chain" id="PRO_5045042996" description="ABC transporter substrate-binding protein" evidence="4">
    <location>
        <begin position="27"/>
        <end position="450"/>
    </location>
</feature>
<evidence type="ECO:0008006" key="7">
    <source>
        <dbReference type="Google" id="ProtNLM"/>
    </source>
</evidence>
<dbReference type="PROSITE" id="PS51257">
    <property type="entry name" value="PROKAR_LIPOPROTEIN"/>
    <property type="match status" value="1"/>
</dbReference>
<dbReference type="PANTHER" id="PTHR30061:SF50">
    <property type="entry name" value="MALTOSE_MALTODEXTRIN-BINDING PERIPLASMIC PROTEIN"/>
    <property type="match status" value="1"/>
</dbReference>
<comment type="caution">
    <text evidence="5">The sequence shown here is derived from an EMBL/GenBank/DDBJ whole genome shotgun (WGS) entry which is preliminary data.</text>
</comment>
<dbReference type="Proteomes" id="UP000838821">
    <property type="component" value="Unassembled WGS sequence"/>
</dbReference>
<accession>A0ABN8FXE4</accession>
<proteinExistence type="inferred from homology"/>
<dbReference type="SUPFAM" id="SSF53850">
    <property type="entry name" value="Periplasmic binding protein-like II"/>
    <property type="match status" value="1"/>
</dbReference>
<keyword evidence="6" id="KW-1185">Reference proteome</keyword>
<dbReference type="EMBL" id="CAKMMW010000001">
    <property type="protein sequence ID" value="CAH1192537.1"/>
    <property type="molecule type" value="Genomic_DNA"/>
</dbReference>
<evidence type="ECO:0000256" key="1">
    <source>
        <dbReference type="ARBA" id="ARBA00008520"/>
    </source>
</evidence>
<name>A0ABN8FXE4_9BACL</name>
<dbReference type="Gene3D" id="3.40.190.10">
    <property type="entry name" value="Periplasmic binding protein-like II"/>
    <property type="match status" value="2"/>
</dbReference>
<sequence length="450" mass="49847">MKRANKSMLVLLSTALSTGLVLTACSADKTASPSASAGTGASPAASAAVEKPKGKVTLDFWTHWGSTTRRPIIEKIISDFNASQDRITVKHTFLPYGDGWTKELAAIAAGNPPDVIIQDISQVAQRASKKQVMNLTPYLAKENIKDRFFPHLLNAMQYKNEVYALPFVTDTRVLFYNKALFKEAGLDPEKPPKTWAELEEYSKKIDKINNGKIERLGFHPRIAGGQDMFLNNADGGRPWLDDKGIYINSPNRIAALEWYNSWDTRLGKKEVDAFKASFGSKTNDPLIAGKLAMKIDAGTFWTQIRDFAAKKEDFGVAAMPEFKPGSGNWSNGGGFTIEIPFGAKHPDESWEFLKYMTDIDAQKYWAQFNFDNVSNIKASNDPELIKDPIYKFTVDNLKDTVLGTVPVTAPDFLNLVNPQIDDAILGKQTPKEALDKAQKAVEDLVKANTK</sequence>
<protein>
    <recommendedName>
        <fullName evidence="7">ABC transporter substrate-binding protein</fullName>
    </recommendedName>
</protein>
<evidence type="ECO:0000313" key="6">
    <source>
        <dbReference type="Proteomes" id="UP000838821"/>
    </source>
</evidence>
<evidence type="ECO:0000313" key="5">
    <source>
        <dbReference type="EMBL" id="CAH1192537.1"/>
    </source>
</evidence>
<dbReference type="CDD" id="cd14748">
    <property type="entry name" value="PBP2_UgpB"/>
    <property type="match status" value="1"/>
</dbReference>
<evidence type="ECO:0000256" key="3">
    <source>
        <dbReference type="ARBA" id="ARBA00022729"/>
    </source>
</evidence>
<dbReference type="Pfam" id="PF01547">
    <property type="entry name" value="SBP_bac_1"/>
    <property type="match status" value="1"/>
</dbReference>
<keyword evidence="3 4" id="KW-0732">Signal</keyword>
<dbReference type="PROSITE" id="PS01037">
    <property type="entry name" value="SBP_BACTERIAL_1"/>
    <property type="match status" value="1"/>
</dbReference>
<dbReference type="PANTHER" id="PTHR30061">
    <property type="entry name" value="MALTOSE-BINDING PERIPLASMIC PROTEIN"/>
    <property type="match status" value="1"/>
</dbReference>
<keyword evidence="2" id="KW-0813">Transport</keyword>
<dbReference type="InterPro" id="IPR006061">
    <property type="entry name" value="SBP_1_CS"/>
</dbReference>
<organism evidence="5 6">
    <name type="scientific">Paenibacillus allorhizoplanae</name>
    <dbReference type="NCBI Taxonomy" id="2905648"/>
    <lineage>
        <taxon>Bacteria</taxon>
        <taxon>Bacillati</taxon>
        <taxon>Bacillota</taxon>
        <taxon>Bacilli</taxon>
        <taxon>Bacillales</taxon>
        <taxon>Paenibacillaceae</taxon>
        <taxon>Paenibacillus</taxon>
    </lineage>
</organism>
<dbReference type="RefSeq" id="WP_236284186.1">
    <property type="nucleotide sequence ID" value="NZ_CAKMMW010000001.1"/>
</dbReference>
<evidence type="ECO:0000256" key="2">
    <source>
        <dbReference type="ARBA" id="ARBA00022448"/>
    </source>
</evidence>
<evidence type="ECO:0000256" key="4">
    <source>
        <dbReference type="SAM" id="SignalP"/>
    </source>
</evidence>
<gene>
    <name evidence="5" type="ORF">PAECIP111891_00349</name>
</gene>